<dbReference type="Pfam" id="PF08544">
    <property type="entry name" value="GHMP_kinases_C"/>
    <property type="match status" value="1"/>
</dbReference>
<sequence>MIIVKAPLRITFVGDATDLPGFCSVYPGQLISTTINKYVYIAINNSYQLKKYIIKYNITEEVELVSDIKHDRFRTMLSDLGINGGIEIGVFSDLPGNTGLGSSSAFSVALIKALYKHLGKDIDSRGVAEEASRLEIDLLKEPIGKQDQYATAFGGFNHLQFNLDGSVDVFPLKIDSNKIKKLEDYSMLFFTGITRHASSILTEQVKKIKENFDTYKNMADSVTEFEKALLDENMNKIGEMIDREWQWKKTLASNVSNDLIDKLHQIAKNAGVLGGRLIGAGSGGCLYCVVEPSKRDIVSQALMAQAKIEGLLDFAEVPIKFVTKGSDLIFNE</sequence>
<dbReference type="STRING" id="1805238.AUJ23_01215"/>
<organism evidence="8 9">
    <name type="scientific">Candidatus Magasanikbacteria bacterium CG1_02_32_51</name>
    <dbReference type="NCBI Taxonomy" id="1805238"/>
    <lineage>
        <taxon>Bacteria</taxon>
        <taxon>Candidatus Magasanikiibacteriota</taxon>
    </lineage>
</organism>
<dbReference type="PANTHER" id="PTHR32463">
    <property type="entry name" value="L-FUCOSE KINASE"/>
    <property type="match status" value="1"/>
</dbReference>
<dbReference type="PRINTS" id="PR00960">
    <property type="entry name" value="LMBPPROTEIN"/>
</dbReference>
<gene>
    <name evidence="8" type="ORF">AUJ23_01215</name>
</gene>
<protein>
    <recommendedName>
        <fullName evidence="10">GHMP kinase</fullName>
    </recommendedName>
</protein>
<dbReference type="Proteomes" id="UP000181941">
    <property type="component" value="Unassembled WGS sequence"/>
</dbReference>
<dbReference type="SUPFAM" id="SSF54211">
    <property type="entry name" value="Ribosomal protein S5 domain 2-like"/>
    <property type="match status" value="1"/>
</dbReference>
<dbReference type="InterPro" id="IPR020568">
    <property type="entry name" value="Ribosomal_Su5_D2-typ_SF"/>
</dbReference>
<comment type="similarity">
    <text evidence="5">Belongs to the GHMP kinase family.</text>
</comment>
<proteinExistence type="inferred from homology"/>
<dbReference type="GO" id="GO:0050201">
    <property type="term" value="F:fucokinase activity"/>
    <property type="evidence" value="ECO:0007669"/>
    <property type="project" value="TreeGrafter"/>
</dbReference>
<dbReference type="InterPro" id="IPR006204">
    <property type="entry name" value="GHMP_kinase_N_dom"/>
</dbReference>
<feature type="domain" description="GHMP kinase N-terminal" evidence="6">
    <location>
        <begin position="76"/>
        <end position="155"/>
    </location>
</feature>
<evidence type="ECO:0000256" key="4">
    <source>
        <dbReference type="ARBA" id="ARBA00022840"/>
    </source>
</evidence>
<evidence type="ECO:0000256" key="3">
    <source>
        <dbReference type="ARBA" id="ARBA00022777"/>
    </source>
</evidence>
<dbReference type="Gene3D" id="3.30.230.120">
    <property type="match status" value="1"/>
</dbReference>
<dbReference type="InterPro" id="IPR014606">
    <property type="entry name" value="Heptose_7-P_kinase"/>
</dbReference>
<evidence type="ECO:0000256" key="2">
    <source>
        <dbReference type="ARBA" id="ARBA00022741"/>
    </source>
</evidence>
<dbReference type="InterPro" id="IPR036554">
    <property type="entry name" value="GHMP_kinase_C_sf"/>
</dbReference>
<dbReference type="GO" id="GO:0042352">
    <property type="term" value="P:GDP-L-fucose salvage"/>
    <property type="evidence" value="ECO:0007669"/>
    <property type="project" value="TreeGrafter"/>
</dbReference>
<evidence type="ECO:0008006" key="10">
    <source>
        <dbReference type="Google" id="ProtNLM"/>
    </source>
</evidence>
<evidence type="ECO:0000259" key="7">
    <source>
        <dbReference type="Pfam" id="PF08544"/>
    </source>
</evidence>
<keyword evidence="3" id="KW-0418">Kinase</keyword>
<keyword evidence="2" id="KW-0547">Nucleotide-binding</keyword>
<name>A0A1J4U5X5_9BACT</name>
<feature type="domain" description="GHMP kinase C-terminal" evidence="7">
    <location>
        <begin position="226"/>
        <end position="302"/>
    </location>
</feature>
<evidence type="ECO:0000313" key="8">
    <source>
        <dbReference type="EMBL" id="OIO19922.1"/>
    </source>
</evidence>
<comment type="caution">
    <text evidence="8">The sequence shown here is derived from an EMBL/GenBank/DDBJ whole genome shotgun (WGS) entry which is preliminary data.</text>
</comment>
<dbReference type="AlphaFoldDB" id="A0A1J4U5X5"/>
<dbReference type="PANTHER" id="PTHR32463:SF0">
    <property type="entry name" value="L-FUCOSE KINASE"/>
    <property type="match status" value="1"/>
</dbReference>
<dbReference type="EMBL" id="MNVC01000014">
    <property type="protein sequence ID" value="OIO19922.1"/>
    <property type="molecule type" value="Genomic_DNA"/>
</dbReference>
<evidence type="ECO:0000313" key="9">
    <source>
        <dbReference type="Proteomes" id="UP000181941"/>
    </source>
</evidence>
<accession>A0A1J4U5X5</accession>
<dbReference type="Pfam" id="PF00288">
    <property type="entry name" value="GHMP_kinases_N"/>
    <property type="match status" value="1"/>
</dbReference>
<keyword evidence="4" id="KW-0067">ATP-binding</keyword>
<reference evidence="8 9" key="1">
    <citation type="journal article" date="2016" name="Environ. Microbiol.">
        <title>Genomic resolution of a cold subsurface aquifer community provides metabolic insights for novel microbes adapted to high CO concentrations.</title>
        <authorList>
            <person name="Probst A.J."/>
            <person name="Castelle C.J."/>
            <person name="Singh A."/>
            <person name="Brown C.T."/>
            <person name="Anantharaman K."/>
            <person name="Sharon I."/>
            <person name="Hug L.A."/>
            <person name="Burstein D."/>
            <person name="Emerson J.B."/>
            <person name="Thomas B.C."/>
            <person name="Banfield J.F."/>
        </authorList>
    </citation>
    <scope>NUCLEOTIDE SEQUENCE [LARGE SCALE GENOMIC DNA]</scope>
    <source>
        <strain evidence="8">CG1_02_32_51</strain>
    </source>
</reference>
<evidence type="ECO:0000259" key="6">
    <source>
        <dbReference type="Pfam" id="PF00288"/>
    </source>
</evidence>
<dbReference type="PIRSF" id="PIRSF036406">
    <property type="entry name" value="Hept_kin"/>
    <property type="match status" value="1"/>
</dbReference>
<dbReference type="SUPFAM" id="SSF55060">
    <property type="entry name" value="GHMP Kinase, C-terminal domain"/>
    <property type="match status" value="1"/>
</dbReference>
<dbReference type="InterPro" id="IPR052203">
    <property type="entry name" value="GHMP_Kinase-Related"/>
</dbReference>
<dbReference type="InterPro" id="IPR013750">
    <property type="entry name" value="GHMP_kinase_C_dom"/>
</dbReference>
<evidence type="ECO:0000256" key="1">
    <source>
        <dbReference type="ARBA" id="ARBA00022679"/>
    </source>
</evidence>
<dbReference type="GO" id="GO:0005524">
    <property type="term" value="F:ATP binding"/>
    <property type="evidence" value="ECO:0007669"/>
    <property type="project" value="UniProtKB-KW"/>
</dbReference>
<evidence type="ECO:0000256" key="5">
    <source>
        <dbReference type="ARBA" id="ARBA00038121"/>
    </source>
</evidence>
<dbReference type="InterPro" id="IPR001174">
    <property type="entry name" value="HddA/FKP"/>
</dbReference>
<keyword evidence="1" id="KW-0808">Transferase</keyword>